<reference evidence="6" key="1">
    <citation type="submission" date="2018-06" db="EMBL/GenBank/DDBJ databases">
        <authorList>
            <person name="Zhirakovskaya E."/>
        </authorList>
    </citation>
    <scope>NUCLEOTIDE SEQUENCE</scope>
</reference>
<dbReference type="SUPFAM" id="SSF53901">
    <property type="entry name" value="Thiolase-like"/>
    <property type="match status" value="2"/>
</dbReference>
<dbReference type="PIRSF" id="PIRSF000429">
    <property type="entry name" value="Ac-CoA_Ac_transf"/>
    <property type="match status" value="1"/>
</dbReference>
<evidence type="ECO:0000259" key="5">
    <source>
        <dbReference type="Pfam" id="PF02803"/>
    </source>
</evidence>
<protein>
    <submittedName>
        <fullName evidence="6">3-ketoacyl-CoA thiolase @ Acetyl-CoA acetyltransferase</fullName>
        <ecNumber evidence="6">2.3.1.16</ecNumber>
        <ecNumber evidence="6">2.3.1.9</ecNumber>
    </submittedName>
</protein>
<dbReference type="InterPro" id="IPR016039">
    <property type="entry name" value="Thiolase-like"/>
</dbReference>
<dbReference type="InterPro" id="IPR020616">
    <property type="entry name" value="Thiolase_N"/>
</dbReference>
<evidence type="ECO:0000256" key="3">
    <source>
        <dbReference type="ARBA" id="ARBA00023315"/>
    </source>
</evidence>
<dbReference type="AlphaFoldDB" id="A0A3B1D6T1"/>
<dbReference type="PROSITE" id="PS00099">
    <property type="entry name" value="THIOLASE_3"/>
    <property type="match status" value="1"/>
</dbReference>
<name>A0A3B1D6T1_9ZZZZ</name>
<feature type="domain" description="Thiolase C-terminal" evidence="5">
    <location>
        <begin position="275"/>
        <end position="395"/>
    </location>
</feature>
<feature type="domain" description="Thiolase N-terminal" evidence="4">
    <location>
        <begin position="8"/>
        <end position="267"/>
    </location>
</feature>
<evidence type="ECO:0000259" key="4">
    <source>
        <dbReference type="Pfam" id="PF00108"/>
    </source>
</evidence>
<dbReference type="InterPro" id="IPR020613">
    <property type="entry name" value="Thiolase_CS"/>
</dbReference>
<proteinExistence type="inferred from homology"/>
<dbReference type="EC" id="2.3.1.9" evidence="6"/>
<keyword evidence="3 6" id="KW-0012">Acyltransferase</keyword>
<dbReference type="InterPro" id="IPR020617">
    <property type="entry name" value="Thiolase_C"/>
</dbReference>
<keyword evidence="2 6" id="KW-0808">Transferase</keyword>
<dbReference type="Pfam" id="PF02803">
    <property type="entry name" value="Thiolase_C"/>
    <property type="match status" value="1"/>
</dbReference>
<dbReference type="FunFam" id="3.40.47.10:FF:000010">
    <property type="entry name" value="Acetyl-CoA acetyltransferase (Thiolase)"/>
    <property type="match status" value="1"/>
</dbReference>
<dbReference type="InterPro" id="IPR020610">
    <property type="entry name" value="Thiolase_AS"/>
</dbReference>
<dbReference type="EMBL" id="UOGL01000054">
    <property type="protein sequence ID" value="VAX36402.1"/>
    <property type="molecule type" value="Genomic_DNA"/>
</dbReference>
<organism evidence="6">
    <name type="scientific">hydrothermal vent metagenome</name>
    <dbReference type="NCBI Taxonomy" id="652676"/>
    <lineage>
        <taxon>unclassified sequences</taxon>
        <taxon>metagenomes</taxon>
        <taxon>ecological metagenomes</taxon>
    </lineage>
</organism>
<dbReference type="PANTHER" id="PTHR18919">
    <property type="entry name" value="ACETYL-COA C-ACYLTRANSFERASE"/>
    <property type="match status" value="1"/>
</dbReference>
<evidence type="ECO:0000256" key="1">
    <source>
        <dbReference type="ARBA" id="ARBA00010982"/>
    </source>
</evidence>
<dbReference type="EC" id="2.3.1.16" evidence="6"/>
<comment type="similarity">
    <text evidence="1">Belongs to the thiolase-like superfamily. Thiolase family.</text>
</comment>
<dbReference type="PROSITE" id="PS00737">
    <property type="entry name" value="THIOLASE_2"/>
    <property type="match status" value="1"/>
</dbReference>
<dbReference type="CDD" id="cd00751">
    <property type="entry name" value="thiolase"/>
    <property type="match status" value="1"/>
</dbReference>
<evidence type="ECO:0000313" key="6">
    <source>
        <dbReference type="EMBL" id="VAX36402.1"/>
    </source>
</evidence>
<sequence length="397" mass="42350">MNQPSNRVAVVAATRTPIGSFLGMFANLSADVLGGITIAEVVRRGGIEPHQVDEVFMGQVYSAGSGPNPARIAAVQGGVPYAVPATTINMLCGSGLKAVALGAESILAGQSEIIIAGGMESMSNAPYVLPKVRIGLKMGHQQMIDTMIQDALWDSFYDCHMGATAENLADKFNISREEQDQYALLSQQRYQAAKESEKFKEEIVPVSVPLKKGKEETVTTDEYPRENIQYESIAKLKSCFLKEGTITAANASGINDGAAALLLMSEQHVKKTNAKPLAWIRSFCNVGLDPMEMGMGPADAIKKLLQQESLQLTEIDLLEVNEAFAAQALAVGKSLEWEIDKVNVNGGAIALGHPLGASGARVAVTLLHEMQKRKSQRGIASLCIGGGMGIAMLFENA</sequence>
<dbReference type="Pfam" id="PF00108">
    <property type="entry name" value="Thiolase_N"/>
    <property type="match status" value="1"/>
</dbReference>
<dbReference type="InterPro" id="IPR020615">
    <property type="entry name" value="Thiolase_acyl_enz_int_AS"/>
</dbReference>
<dbReference type="PANTHER" id="PTHR18919:SF107">
    <property type="entry name" value="ACETYL-COA ACETYLTRANSFERASE, CYTOSOLIC"/>
    <property type="match status" value="1"/>
</dbReference>
<dbReference type="PROSITE" id="PS00098">
    <property type="entry name" value="THIOLASE_1"/>
    <property type="match status" value="1"/>
</dbReference>
<dbReference type="NCBIfam" id="TIGR01930">
    <property type="entry name" value="AcCoA-C-Actrans"/>
    <property type="match status" value="1"/>
</dbReference>
<dbReference type="GO" id="GO:0003985">
    <property type="term" value="F:acetyl-CoA C-acetyltransferase activity"/>
    <property type="evidence" value="ECO:0007669"/>
    <property type="project" value="UniProtKB-EC"/>
</dbReference>
<dbReference type="Gene3D" id="3.40.47.10">
    <property type="match status" value="2"/>
</dbReference>
<accession>A0A3B1D6T1</accession>
<dbReference type="InterPro" id="IPR002155">
    <property type="entry name" value="Thiolase"/>
</dbReference>
<evidence type="ECO:0000256" key="2">
    <source>
        <dbReference type="ARBA" id="ARBA00022679"/>
    </source>
</evidence>
<gene>
    <name evidence="6" type="ORF">MNBD_PLANCTO02-1039</name>
</gene>